<dbReference type="AlphaFoldDB" id="A0A840IIS7"/>
<evidence type="ECO:0000256" key="3">
    <source>
        <dbReference type="ARBA" id="ARBA00022475"/>
    </source>
</evidence>
<evidence type="ECO:0000256" key="6">
    <source>
        <dbReference type="ARBA" id="ARBA00023136"/>
    </source>
</evidence>
<dbReference type="InterPro" id="IPR047817">
    <property type="entry name" value="ABC2_TM_bact-type"/>
</dbReference>
<evidence type="ECO:0000256" key="2">
    <source>
        <dbReference type="ARBA" id="ARBA00007783"/>
    </source>
</evidence>
<keyword evidence="3 7" id="KW-1003">Cell membrane</keyword>
<evidence type="ECO:0000256" key="1">
    <source>
        <dbReference type="ARBA" id="ARBA00004651"/>
    </source>
</evidence>
<evidence type="ECO:0000259" key="8">
    <source>
        <dbReference type="PROSITE" id="PS51012"/>
    </source>
</evidence>
<feature type="transmembrane region" description="Helical" evidence="7">
    <location>
        <begin position="127"/>
        <end position="154"/>
    </location>
</feature>
<keyword evidence="6 7" id="KW-0472">Membrane</keyword>
<dbReference type="Pfam" id="PF01061">
    <property type="entry name" value="ABC2_membrane"/>
    <property type="match status" value="1"/>
</dbReference>
<keyword evidence="5 7" id="KW-1133">Transmembrane helix</keyword>
<protein>
    <recommendedName>
        <fullName evidence="7">Transport permease protein</fullName>
    </recommendedName>
</protein>
<reference evidence="9 10" key="1">
    <citation type="submission" date="2020-08" db="EMBL/GenBank/DDBJ databases">
        <title>Genomic Encyclopedia of Archaeal and Bacterial Type Strains, Phase II (KMG-II): from individual species to whole genera.</title>
        <authorList>
            <person name="Goeker M."/>
        </authorList>
    </citation>
    <scope>NUCLEOTIDE SEQUENCE [LARGE SCALE GENOMIC DNA]</scope>
    <source>
        <strain evidence="9 10">DSM 23288</strain>
    </source>
</reference>
<accession>A0A840IIS7</accession>
<dbReference type="InterPro" id="IPR013525">
    <property type="entry name" value="ABC2_TM"/>
</dbReference>
<feature type="domain" description="ABC transmembrane type-2" evidence="8">
    <location>
        <begin position="49"/>
        <end position="276"/>
    </location>
</feature>
<organism evidence="9 10">
    <name type="scientific">Conexibacter arvalis</name>
    <dbReference type="NCBI Taxonomy" id="912552"/>
    <lineage>
        <taxon>Bacteria</taxon>
        <taxon>Bacillati</taxon>
        <taxon>Actinomycetota</taxon>
        <taxon>Thermoleophilia</taxon>
        <taxon>Solirubrobacterales</taxon>
        <taxon>Conexibacteraceae</taxon>
        <taxon>Conexibacter</taxon>
    </lineage>
</organism>
<dbReference type="PROSITE" id="PS51012">
    <property type="entry name" value="ABC_TM2"/>
    <property type="match status" value="1"/>
</dbReference>
<dbReference type="PANTHER" id="PTHR43077:SF8">
    <property type="entry name" value="DOXORUBICIN RESISTANCE ABC TRANSPORTER PERMEASE PROTEIN DRRB"/>
    <property type="match status" value="1"/>
</dbReference>
<dbReference type="EMBL" id="JACHNU010000005">
    <property type="protein sequence ID" value="MBB4663914.1"/>
    <property type="molecule type" value="Genomic_DNA"/>
</dbReference>
<evidence type="ECO:0000256" key="7">
    <source>
        <dbReference type="RuleBase" id="RU361157"/>
    </source>
</evidence>
<keyword evidence="4 7" id="KW-0812">Transmembrane</keyword>
<evidence type="ECO:0000313" key="10">
    <source>
        <dbReference type="Proteomes" id="UP000585272"/>
    </source>
</evidence>
<name>A0A840IIS7_9ACTN</name>
<evidence type="ECO:0000256" key="5">
    <source>
        <dbReference type="ARBA" id="ARBA00022989"/>
    </source>
</evidence>
<evidence type="ECO:0000256" key="4">
    <source>
        <dbReference type="ARBA" id="ARBA00022692"/>
    </source>
</evidence>
<dbReference type="GO" id="GO:0043190">
    <property type="term" value="C:ATP-binding cassette (ABC) transporter complex"/>
    <property type="evidence" value="ECO:0007669"/>
    <property type="project" value="InterPro"/>
</dbReference>
<dbReference type="PANTHER" id="PTHR43077">
    <property type="entry name" value="TRANSPORT PERMEASE YVFS-RELATED"/>
    <property type="match status" value="1"/>
</dbReference>
<dbReference type="Proteomes" id="UP000585272">
    <property type="component" value="Unassembled WGS sequence"/>
</dbReference>
<dbReference type="RefSeq" id="WP_183343634.1">
    <property type="nucleotide sequence ID" value="NZ_JACHNU010000005.1"/>
</dbReference>
<gene>
    <name evidence="9" type="ORF">BDZ31_003515</name>
</gene>
<dbReference type="PIRSF" id="PIRSF006648">
    <property type="entry name" value="DrrB"/>
    <property type="match status" value="1"/>
</dbReference>
<dbReference type="InterPro" id="IPR051328">
    <property type="entry name" value="T7SS_ABC-Transporter"/>
</dbReference>
<dbReference type="PRINTS" id="PR00164">
    <property type="entry name" value="ABC2TRNSPORT"/>
</dbReference>
<comment type="similarity">
    <text evidence="2 7">Belongs to the ABC-2 integral membrane protein family.</text>
</comment>
<comment type="subcellular location">
    <subcellularLocation>
        <location evidence="1 7">Cell membrane</location>
        <topology evidence="1 7">Multi-pass membrane protein</topology>
    </subcellularLocation>
</comment>
<feature type="transmembrane region" description="Helical" evidence="7">
    <location>
        <begin position="160"/>
        <end position="181"/>
    </location>
</feature>
<feature type="transmembrane region" description="Helical" evidence="7">
    <location>
        <begin position="251"/>
        <end position="270"/>
    </location>
</feature>
<evidence type="ECO:0000313" key="9">
    <source>
        <dbReference type="EMBL" id="MBB4663914.1"/>
    </source>
</evidence>
<dbReference type="GO" id="GO:0140359">
    <property type="term" value="F:ABC-type transporter activity"/>
    <property type="evidence" value="ECO:0007669"/>
    <property type="project" value="InterPro"/>
</dbReference>
<comment type="caution">
    <text evidence="9">The sequence shown here is derived from an EMBL/GenBank/DDBJ whole genome shotgun (WGS) entry which is preliminary data.</text>
</comment>
<dbReference type="InterPro" id="IPR000412">
    <property type="entry name" value="ABC_2_transport"/>
</dbReference>
<feature type="transmembrane region" description="Helical" evidence="7">
    <location>
        <begin position="193"/>
        <end position="213"/>
    </location>
</feature>
<keyword evidence="7" id="KW-0813">Transport</keyword>
<keyword evidence="10" id="KW-1185">Reference proteome</keyword>
<proteinExistence type="inferred from homology"/>
<feature type="transmembrane region" description="Helical" evidence="7">
    <location>
        <begin position="51"/>
        <end position="73"/>
    </location>
</feature>
<sequence length="276" mass="27898">MKTPTSSPVAPTHVADIVDDGTAPNPAGAVAASAAFAWRGLLKIRHVPEQLVDATIGPVLLLVSFTYLFGGAIDGSPGAYLQFVLPGVLVMAVLLTTPYAGIALAADRGRGVIDRFRSLPVWTGAPLVGGVAGDAVRSTLAATTVVAVGLVLGFDADGGVAGLLAGVALVVIFAFAVSWILTACALALRSESAVQGTGMTGVFLLVFLSNVFVDPATLPAALETVVGLNPISHLTTAVRGLLSGTSEAGDVVLVLVEAAAITALFAPLTWRGYRAS</sequence>
<feature type="transmembrane region" description="Helical" evidence="7">
    <location>
        <begin position="79"/>
        <end position="106"/>
    </location>
</feature>